<sequence length="122" mass="12974">MSTQGILDDNQRQVFLESLVGGTAAHLTLGPGITVRAQNAAAQPGLALLVSREALQAGQLQQALERRFEQAVAFDGCFIYLDGQDALVIWHALPATTGALDRVLSRMLTLASLQALDTGSTR</sequence>
<organism evidence="1 2">
    <name type="scientific">Pseudomonas cyclaminis</name>
    <dbReference type="NCBI Taxonomy" id="2781239"/>
    <lineage>
        <taxon>Bacteria</taxon>
        <taxon>Pseudomonadati</taxon>
        <taxon>Pseudomonadota</taxon>
        <taxon>Gammaproteobacteria</taxon>
        <taxon>Pseudomonadales</taxon>
        <taxon>Pseudomonadaceae</taxon>
        <taxon>Pseudomonas</taxon>
    </lineage>
</organism>
<keyword evidence="2" id="KW-1185">Reference proteome</keyword>
<dbReference type="EMBL" id="JADDUM010000027">
    <property type="protein sequence ID" value="MBE8590121.1"/>
    <property type="molecule type" value="Genomic_DNA"/>
</dbReference>
<reference evidence="1 2" key="1">
    <citation type="submission" date="2020-10" db="EMBL/GenBank/DDBJ databases">
        <title>The draft genomes of Cyclamen pathogen Pseudomonas sp.</title>
        <authorList>
            <person name="Fujikawa T."/>
            <person name="Sawada H."/>
        </authorList>
    </citation>
    <scope>NUCLEOTIDE SEQUENCE [LARGE SCALE GENOMIC DNA]</scope>
    <source>
        <strain evidence="1 2">MAFF 301449</strain>
    </source>
</reference>
<comment type="caution">
    <text evidence="1">The sequence shown here is derived from an EMBL/GenBank/DDBJ whole genome shotgun (WGS) entry which is preliminary data.</text>
</comment>
<protein>
    <submittedName>
        <fullName evidence="1">Transcriptional regulator</fullName>
    </submittedName>
</protein>
<name>A0ABR9SNV5_9PSED</name>
<evidence type="ECO:0000313" key="1">
    <source>
        <dbReference type="EMBL" id="MBE8590121.1"/>
    </source>
</evidence>
<gene>
    <name evidence="1" type="ORF">IQK56_03820</name>
</gene>
<evidence type="ECO:0000313" key="2">
    <source>
        <dbReference type="Proteomes" id="UP000613075"/>
    </source>
</evidence>
<accession>A0ABR9SNV5</accession>
<dbReference type="RefSeq" id="WP_150760835.1">
    <property type="nucleotide sequence ID" value="NZ_JADDUM010000027.1"/>
</dbReference>
<dbReference type="Proteomes" id="UP000613075">
    <property type="component" value="Unassembled WGS sequence"/>
</dbReference>
<proteinExistence type="predicted"/>